<gene>
    <name evidence="6" type="ORF">ENR64_06510</name>
</gene>
<proteinExistence type="inferred from homology"/>
<organism evidence="6">
    <name type="scientific">Oscillatoriales cyanobacterium SpSt-418</name>
    <dbReference type="NCBI Taxonomy" id="2282169"/>
    <lineage>
        <taxon>Bacteria</taxon>
        <taxon>Bacillati</taxon>
        <taxon>Cyanobacteriota</taxon>
        <taxon>Cyanophyceae</taxon>
        <taxon>Oscillatoriophycideae</taxon>
        <taxon>Oscillatoriales</taxon>
    </lineage>
</organism>
<sequence>MFVPKPNSRAEADGWVLDLVYDTAHNQTDVVILNGVDFDRGAIARLYLKHHVPYGLHSCFSSLV</sequence>
<dbReference type="GO" id="GO:0010436">
    <property type="term" value="F:carotenoid dioxygenase activity"/>
    <property type="evidence" value="ECO:0007669"/>
    <property type="project" value="TreeGrafter"/>
</dbReference>
<dbReference type="InterPro" id="IPR004294">
    <property type="entry name" value="Carotenoid_Oase"/>
</dbReference>
<evidence type="ECO:0000313" key="6">
    <source>
        <dbReference type="EMBL" id="HFM97410.1"/>
    </source>
</evidence>
<comment type="similarity">
    <text evidence="1">Belongs to the carotenoid oxygenase family.</text>
</comment>
<dbReference type="PANTHER" id="PTHR10543:SF89">
    <property type="entry name" value="CAROTENOID 9,10(9',10')-CLEAVAGE DIOXYGENASE 1"/>
    <property type="match status" value="1"/>
</dbReference>
<dbReference type="GO" id="GO:0046872">
    <property type="term" value="F:metal ion binding"/>
    <property type="evidence" value="ECO:0007669"/>
    <property type="project" value="UniProtKB-KW"/>
</dbReference>
<evidence type="ECO:0000256" key="1">
    <source>
        <dbReference type="ARBA" id="ARBA00006787"/>
    </source>
</evidence>
<name>A0A7C3KCZ8_9CYAN</name>
<keyword evidence="3" id="KW-0560">Oxidoreductase</keyword>
<dbReference type="AlphaFoldDB" id="A0A7C3KCZ8"/>
<evidence type="ECO:0000256" key="2">
    <source>
        <dbReference type="ARBA" id="ARBA00022723"/>
    </source>
</evidence>
<comment type="cofactor">
    <cofactor evidence="5">
        <name>Fe(2+)</name>
        <dbReference type="ChEBI" id="CHEBI:29033"/>
    </cofactor>
    <text evidence="5">Binds 1 Fe(2+) ion per subunit.</text>
</comment>
<evidence type="ECO:0000256" key="3">
    <source>
        <dbReference type="ARBA" id="ARBA00023002"/>
    </source>
</evidence>
<accession>A0A7C3KCZ8</accession>
<dbReference type="GO" id="GO:0016121">
    <property type="term" value="P:carotene catabolic process"/>
    <property type="evidence" value="ECO:0007669"/>
    <property type="project" value="TreeGrafter"/>
</dbReference>
<keyword evidence="2 5" id="KW-0479">Metal-binding</keyword>
<dbReference type="EMBL" id="DSRU01000077">
    <property type="protein sequence ID" value="HFM97410.1"/>
    <property type="molecule type" value="Genomic_DNA"/>
</dbReference>
<dbReference type="Pfam" id="PF03055">
    <property type="entry name" value="RPE65"/>
    <property type="match status" value="1"/>
</dbReference>
<protein>
    <submittedName>
        <fullName evidence="6">Uncharacterized protein</fullName>
    </submittedName>
</protein>
<reference evidence="6" key="1">
    <citation type="journal article" date="2020" name="mSystems">
        <title>Genome- and Community-Level Interaction Insights into Carbon Utilization and Element Cycling Functions of Hydrothermarchaeota in Hydrothermal Sediment.</title>
        <authorList>
            <person name="Zhou Z."/>
            <person name="Liu Y."/>
            <person name="Xu W."/>
            <person name="Pan J."/>
            <person name="Luo Z.H."/>
            <person name="Li M."/>
        </authorList>
    </citation>
    <scope>NUCLEOTIDE SEQUENCE [LARGE SCALE GENOMIC DNA]</scope>
    <source>
        <strain evidence="6">SpSt-418</strain>
    </source>
</reference>
<evidence type="ECO:0000256" key="4">
    <source>
        <dbReference type="ARBA" id="ARBA00023004"/>
    </source>
</evidence>
<dbReference type="PANTHER" id="PTHR10543">
    <property type="entry name" value="BETA-CAROTENE DIOXYGENASE"/>
    <property type="match status" value="1"/>
</dbReference>
<keyword evidence="4 5" id="KW-0408">Iron</keyword>
<feature type="binding site" evidence="5">
    <location>
        <position position="57"/>
    </location>
    <ligand>
        <name>Fe cation</name>
        <dbReference type="ChEBI" id="CHEBI:24875"/>
        <note>catalytic</note>
    </ligand>
</feature>
<comment type="caution">
    <text evidence="6">The sequence shown here is derived from an EMBL/GenBank/DDBJ whole genome shotgun (WGS) entry which is preliminary data.</text>
</comment>
<evidence type="ECO:0000256" key="5">
    <source>
        <dbReference type="PIRSR" id="PIRSR604294-1"/>
    </source>
</evidence>